<comment type="caution">
    <text evidence="2">The sequence shown here is derived from an EMBL/GenBank/DDBJ whole genome shotgun (WGS) entry which is preliminary data.</text>
</comment>
<proteinExistence type="predicted"/>
<dbReference type="Proteomes" id="UP001516400">
    <property type="component" value="Unassembled WGS sequence"/>
</dbReference>
<evidence type="ECO:0000313" key="2">
    <source>
        <dbReference type="EMBL" id="KAL3279305.1"/>
    </source>
</evidence>
<gene>
    <name evidence="2" type="ORF">HHI36_016813</name>
</gene>
<protein>
    <submittedName>
        <fullName evidence="2">Uncharacterized protein</fullName>
    </submittedName>
</protein>
<accession>A0ABD2NLH2</accession>
<feature type="non-terminal residue" evidence="2">
    <location>
        <position position="1"/>
    </location>
</feature>
<organism evidence="2 3">
    <name type="scientific">Cryptolaemus montrouzieri</name>
    <dbReference type="NCBI Taxonomy" id="559131"/>
    <lineage>
        <taxon>Eukaryota</taxon>
        <taxon>Metazoa</taxon>
        <taxon>Ecdysozoa</taxon>
        <taxon>Arthropoda</taxon>
        <taxon>Hexapoda</taxon>
        <taxon>Insecta</taxon>
        <taxon>Pterygota</taxon>
        <taxon>Neoptera</taxon>
        <taxon>Endopterygota</taxon>
        <taxon>Coleoptera</taxon>
        <taxon>Polyphaga</taxon>
        <taxon>Cucujiformia</taxon>
        <taxon>Coccinelloidea</taxon>
        <taxon>Coccinellidae</taxon>
        <taxon>Scymninae</taxon>
        <taxon>Scymnini</taxon>
        <taxon>Cryptolaemus</taxon>
    </lineage>
</organism>
<dbReference type="EMBL" id="JABFTP020000124">
    <property type="protein sequence ID" value="KAL3279305.1"/>
    <property type="molecule type" value="Genomic_DNA"/>
</dbReference>
<evidence type="ECO:0000313" key="3">
    <source>
        <dbReference type="Proteomes" id="UP001516400"/>
    </source>
</evidence>
<keyword evidence="3" id="KW-1185">Reference proteome</keyword>
<dbReference type="AlphaFoldDB" id="A0ABD2NLH2"/>
<reference evidence="2 3" key="1">
    <citation type="journal article" date="2021" name="BMC Biol.">
        <title>Horizontally acquired antibacterial genes associated with adaptive radiation of ladybird beetles.</title>
        <authorList>
            <person name="Li H.S."/>
            <person name="Tang X.F."/>
            <person name="Huang Y.H."/>
            <person name="Xu Z.Y."/>
            <person name="Chen M.L."/>
            <person name="Du X.Y."/>
            <person name="Qiu B.Y."/>
            <person name="Chen P.T."/>
            <person name="Zhang W."/>
            <person name="Slipinski A."/>
            <person name="Escalona H.E."/>
            <person name="Waterhouse R.M."/>
            <person name="Zwick A."/>
            <person name="Pang H."/>
        </authorList>
    </citation>
    <scope>NUCLEOTIDE SEQUENCE [LARGE SCALE GENOMIC DNA]</scope>
    <source>
        <strain evidence="2">SYSU2018</strain>
    </source>
</reference>
<feature type="region of interest" description="Disordered" evidence="1">
    <location>
        <begin position="1"/>
        <end position="31"/>
    </location>
</feature>
<evidence type="ECO:0000256" key="1">
    <source>
        <dbReference type="SAM" id="MobiDB-lite"/>
    </source>
</evidence>
<sequence>ACNLDPYGSSGWGGPPYGGAPPPNWCDRPGVSSEPLLPRTHWCERPGRSSDPVTPIGGIHMRQTTESLYNLSCPVHSPFRFRFANGGLDFHHHNHHHHHSQ</sequence>
<feature type="non-terminal residue" evidence="2">
    <location>
        <position position="101"/>
    </location>
</feature>
<name>A0ABD2NLH2_9CUCU</name>